<dbReference type="GO" id="GO:0006355">
    <property type="term" value="P:regulation of DNA-templated transcription"/>
    <property type="evidence" value="ECO:0007669"/>
    <property type="project" value="UniProtKB-UniRule"/>
</dbReference>
<dbReference type="GO" id="GO:0008270">
    <property type="term" value="F:zinc ion binding"/>
    <property type="evidence" value="ECO:0007669"/>
    <property type="project" value="UniProtKB-UniRule"/>
</dbReference>
<dbReference type="InterPro" id="IPR031052">
    <property type="entry name" value="FHY3/FAR1"/>
</dbReference>
<comment type="caution">
    <text evidence="8">The sequence shown here is derived from an EMBL/GenBank/DDBJ whole genome shotgun (WGS) entry which is preliminary data.</text>
</comment>
<evidence type="ECO:0000256" key="2">
    <source>
        <dbReference type="ARBA" id="ARBA00022723"/>
    </source>
</evidence>
<keyword evidence="9" id="KW-1185">Reference proteome</keyword>
<keyword evidence="6" id="KW-0539">Nucleus</keyword>
<dbReference type="EMBL" id="JBCGBO010000025">
    <property type="protein sequence ID" value="KAK9177511.1"/>
    <property type="molecule type" value="Genomic_DNA"/>
</dbReference>
<comment type="similarity">
    <text evidence="1 6">Belongs to the FHY3/FAR1 family.</text>
</comment>
<name>A0AAP0LLZ0_9ROSI</name>
<evidence type="ECO:0000313" key="9">
    <source>
        <dbReference type="Proteomes" id="UP001428341"/>
    </source>
</evidence>
<dbReference type="Pfam" id="PF04434">
    <property type="entry name" value="SWIM"/>
    <property type="match status" value="1"/>
</dbReference>
<feature type="domain" description="SWIM-type" evidence="7">
    <location>
        <begin position="8"/>
        <end position="43"/>
    </location>
</feature>
<accession>A0AAP0LLZ0</accession>
<dbReference type="Proteomes" id="UP001428341">
    <property type="component" value="Unassembled WGS sequence"/>
</dbReference>
<evidence type="ECO:0000259" key="7">
    <source>
        <dbReference type="PROSITE" id="PS50966"/>
    </source>
</evidence>
<sequence length="238" mass="27998">MNDNSKERYVKREGNDTLSCSCRLFEMERIICSHIIKLLKDTLNIKEIPDQYILKRWTKHARAERVQDMHGYEIQADPKLQQTCRYIFLCYAFTKIASRASESERAYNLVNEHASKFSKLVEDILCSEMDGNVNEKDHELPFEELRSSTNKECVQDVDIVKATRFKRRPWIGKKKSNNRPSISQTSLVPTHLFHMINNTPCSSVGYYPYYHPYSRLCNQKLGLRSFDLKQERKSFTIV</sequence>
<keyword evidence="4 6" id="KW-0862">Zinc</keyword>
<evidence type="ECO:0000256" key="4">
    <source>
        <dbReference type="ARBA" id="ARBA00022833"/>
    </source>
</evidence>
<dbReference type="AlphaFoldDB" id="A0AAP0LLZ0"/>
<comment type="function">
    <text evidence="6">Putative transcription activator involved in regulating light control of development.</text>
</comment>
<dbReference type="GO" id="GO:0005634">
    <property type="term" value="C:nucleus"/>
    <property type="evidence" value="ECO:0007669"/>
    <property type="project" value="UniProtKB-SubCell"/>
</dbReference>
<dbReference type="InterPro" id="IPR007527">
    <property type="entry name" value="Znf_SWIM"/>
</dbReference>
<keyword evidence="3 5" id="KW-0863">Zinc-finger</keyword>
<evidence type="ECO:0000256" key="1">
    <source>
        <dbReference type="ARBA" id="ARBA00005889"/>
    </source>
</evidence>
<comment type="subcellular location">
    <subcellularLocation>
        <location evidence="6">Nucleus</location>
    </subcellularLocation>
</comment>
<protein>
    <recommendedName>
        <fullName evidence="6">Protein FAR1-RELATED SEQUENCE</fullName>
    </recommendedName>
</protein>
<keyword evidence="2 6" id="KW-0479">Metal-binding</keyword>
<evidence type="ECO:0000313" key="8">
    <source>
        <dbReference type="EMBL" id="KAK9177511.1"/>
    </source>
</evidence>
<dbReference type="InterPro" id="IPR006564">
    <property type="entry name" value="Znf_PMZ"/>
</dbReference>
<organism evidence="8 9">
    <name type="scientific">Citrus x changshan-huyou</name>
    <dbReference type="NCBI Taxonomy" id="2935761"/>
    <lineage>
        <taxon>Eukaryota</taxon>
        <taxon>Viridiplantae</taxon>
        <taxon>Streptophyta</taxon>
        <taxon>Embryophyta</taxon>
        <taxon>Tracheophyta</taxon>
        <taxon>Spermatophyta</taxon>
        <taxon>Magnoliopsida</taxon>
        <taxon>eudicotyledons</taxon>
        <taxon>Gunneridae</taxon>
        <taxon>Pentapetalae</taxon>
        <taxon>rosids</taxon>
        <taxon>malvids</taxon>
        <taxon>Sapindales</taxon>
        <taxon>Rutaceae</taxon>
        <taxon>Aurantioideae</taxon>
        <taxon>Citrus</taxon>
    </lineage>
</organism>
<gene>
    <name evidence="8" type="ORF">WN944_029533</name>
</gene>
<dbReference type="PANTHER" id="PTHR31669:SF281">
    <property type="entry name" value="PROTEIN FAR1-RELATED SEQUENCE"/>
    <property type="match status" value="1"/>
</dbReference>
<proteinExistence type="inferred from homology"/>
<dbReference type="PANTHER" id="PTHR31669">
    <property type="entry name" value="PROTEIN FAR1-RELATED SEQUENCE 10-RELATED"/>
    <property type="match status" value="1"/>
</dbReference>
<reference evidence="8 9" key="1">
    <citation type="submission" date="2024-05" db="EMBL/GenBank/DDBJ databases">
        <title>Haplotype-resolved chromosome-level genome assembly of Huyou (Citrus changshanensis).</title>
        <authorList>
            <person name="Miao C."/>
            <person name="Chen W."/>
            <person name="Wu Y."/>
            <person name="Wang L."/>
            <person name="Zhao S."/>
            <person name="Grierson D."/>
            <person name="Xu C."/>
            <person name="Chen K."/>
        </authorList>
    </citation>
    <scope>NUCLEOTIDE SEQUENCE [LARGE SCALE GENOMIC DNA]</scope>
    <source>
        <strain evidence="8">01-14</strain>
        <tissue evidence="8">Leaf</tissue>
    </source>
</reference>
<dbReference type="PROSITE" id="PS50966">
    <property type="entry name" value="ZF_SWIM"/>
    <property type="match status" value="1"/>
</dbReference>
<evidence type="ECO:0000256" key="6">
    <source>
        <dbReference type="RuleBase" id="RU367018"/>
    </source>
</evidence>
<evidence type="ECO:0000256" key="5">
    <source>
        <dbReference type="PROSITE-ProRule" id="PRU00325"/>
    </source>
</evidence>
<dbReference type="SMART" id="SM00575">
    <property type="entry name" value="ZnF_PMZ"/>
    <property type="match status" value="1"/>
</dbReference>
<evidence type="ECO:0000256" key="3">
    <source>
        <dbReference type="ARBA" id="ARBA00022771"/>
    </source>
</evidence>